<dbReference type="REBASE" id="290009">
    <property type="entry name" value="S.Apl10976IV"/>
</dbReference>
<dbReference type="GO" id="GO:0003677">
    <property type="term" value="F:DNA binding"/>
    <property type="evidence" value="ECO:0007669"/>
    <property type="project" value="UniProtKB-KW"/>
</dbReference>
<evidence type="ECO:0000259" key="4">
    <source>
        <dbReference type="Pfam" id="PF01420"/>
    </source>
</evidence>
<feature type="domain" description="Type I restriction modification DNA specificity" evidence="4">
    <location>
        <begin position="12"/>
        <end position="194"/>
    </location>
</feature>
<dbReference type="InterPro" id="IPR000055">
    <property type="entry name" value="Restrct_endonuc_typeI_TRD"/>
</dbReference>
<organism evidence="5 6">
    <name type="scientific">Actinobacillus pleuropneumoniae</name>
    <name type="common">Haemophilus pleuropneumoniae</name>
    <dbReference type="NCBI Taxonomy" id="715"/>
    <lineage>
        <taxon>Bacteria</taxon>
        <taxon>Pseudomonadati</taxon>
        <taxon>Pseudomonadota</taxon>
        <taxon>Gammaproteobacteria</taxon>
        <taxon>Pasteurellales</taxon>
        <taxon>Pasteurellaceae</taxon>
        <taxon>Actinobacillus</taxon>
    </lineage>
</organism>
<evidence type="ECO:0000313" key="5">
    <source>
        <dbReference type="EMBL" id="VEJ16223.1"/>
    </source>
</evidence>
<name>A0A448TX52_ACTPL</name>
<evidence type="ECO:0000256" key="3">
    <source>
        <dbReference type="ARBA" id="ARBA00023125"/>
    </source>
</evidence>
<protein>
    <submittedName>
        <fullName evidence="5">Type I restriction enzyme EcoR124II specificity protein</fullName>
    </submittedName>
</protein>
<dbReference type="PANTHER" id="PTHR43140">
    <property type="entry name" value="TYPE-1 RESTRICTION ENZYME ECOKI SPECIFICITY PROTEIN"/>
    <property type="match status" value="1"/>
</dbReference>
<dbReference type="CDD" id="cd17252">
    <property type="entry name" value="RMtype1_S_EcoKI-TRD1-CR1_like"/>
    <property type="match status" value="1"/>
</dbReference>
<dbReference type="PANTHER" id="PTHR43140:SF1">
    <property type="entry name" value="TYPE I RESTRICTION ENZYME ECOKI SPECIFICITY SUBUNIT"/>
    <property type="match status" value="1"/>
</dbReference>
<evidence type="ECO:0000256" key="1">
    <source>
        <dbReference type="ARBA" id="ARBA00010923"/>
    </source>
</evidence>
<evidence type="ECO:0000313" key="6">
    <source>
        <dbReference type="Proteomes" id="UP000275510"/>
    </source>
</evidence>
<dbReference type="SUPFAM" id="SSF116734">
    <property type="entry name" value="DNA methylase specificity domain"/>
    <property type="match status" value="2"/>
</dbReference>
<keyword evidence="2" id="KW-0680">Restriction system</keyword>
<proteinExistence type="inferred from homology"/>
<comment type="similarity">
    <text evidence="1">Belongs to the type-I restriction system S methylase family.</text>
</comment>
<dbReference type="InterPro" id="IPR051212">
    <property type="entry name" value="Type-I_RE_S_subunit"/>
</dbReference>
<reference evidence="5 6" key="1">
    <citation type="submission" date="2018-12" db="EMBL/GenBank/DDBJ databases">
        <authorList>
            <consortium name="Pathogen Informatics"/>
        </authorList>
    </citation>
    <scope>NUCLEOTIDE SEQUENCE [LARGE SCALE GENOMIC DNA]</scope>
    <source>
        <strain evidence="5 6">NCTC10976</strain>
    </source>
</reference>
<dbReference type="RefSeq" id="WP_005600372.1">
    <property type="nucleotide sequence ID" value="NZ_CBDBSX010000120.1"/>
</dbReference>
<feature type="domain" description="Type I restriction modification DNA specificity" evidence="4">
    <location>
        <begin position="221"/>
        <end position="396"/>
    </location>
</feature>
<dbReference type="AlphaFoldDB" id="A0A448TX52"/>
<gene>
    <name evidence="5" type="ORF">NCTC10976_00305</name>
</gene>
<keyword evidence="3" id="KW-0238">DNA-binding</keyword>
<dbReference type="EMBL" id="LR134515">
    <property type="protein sequence ID" value="VEJ16223.1"/>
    <property type="molecule type" value="Genomic_DNA"/>
</dbReference>
<dbReference type="GO" id="GO:0009307">
    <property type="term" value="P:DNA restriction-modification system"/>
    <property type="evidence" value="ECO:0007669"/>
    <property type="project" value="UniProtKB-KW"/>
</dbReference>
<dbReference type="InterPro" id="IPR044946">
    <property type="entry name" value="Restrct_endonuc_typeI_TRD_sf"/>
</dbReference>
<dbReference type="Proteomes" id="UP000275510">
    <property type="component" value="Chromosome"/>
</dbReference>
<sequence>MNILELIKDCEVEWKSLGEVAKYVRGLTYNKTNESDEKAGGYYVLRANNITLSNNQLNFDDVKLVKFDTKTKPEQKLYKDDILISAASGSKEHVGKVAFISENMDFYFGGFMGVVRCSQEILPRFLFHILTSSLFKTYLNEVLNSSTINNLNAKVMNEFQIPIPPLEIQEKIVKILDKFTELEATLEATLEAELSLRVKQYNYYRDLLLNENDKNPFFKNTEYRCLGDITLVSSNIKWKNNTNTYKYIDLTSVDRENHSIGETIKISALTAPSRAQKLVAKDDVIFATTRPTQLRFAFINEEFANSIASTGYCVLRANPNLVLPKWIYHNLGSIDFKNFLEENQSGSAYPAVSDSKVKDYKIPVPSLDVQEKIIAILDNFENLANSIKNGLPREIELRRKQYEYYRNELLDFSR</sequence>
<dbReference type="Pfam" id="PF01420">
    <property type="entry name" value="Methylase_S"/>
    <property type="match status" value="2"/>
</dbReference>
<dbReference type="Gene3D" id="3.90.220.20">
    <property type="entry name" value="DNA methylase specificity domains"/>
    <property type="match status" value="2"/>
</dbReference>
<accession>A0A448TX52</accession>
<evidence type="ECO:0000256" key="2">
    <source>
        <dbReference type="ARBA" id="ARBA00022747"/>
    </source>
</evidence>